<dbReference type="CDD" id="cd18011">
    <property type="entry name" value="DEXDc_RapA"/>
    <property type="match status" value="1"/>
</dbReference>
<evidence type="ECO:0000256" key="1">
    <source>
        <dbReference type="ARBA" id="ARBA00022741"/>
    </source>
</evidence>
<name>A0ABU6MKD3_9BACI</name>
<evidence type="ECO:0000259" key="5">
    <source>
        <dbReference type="PROSITE" id="PS51192"/>
    </source>
</evidence>
<dbReference type="PROSITE" id="PS51194">
    <property type="entry name" value="HELICASE_CTER"/>
    <property type="match status" value="1"/>
</dbReference>
<evidence type="ECO:0000256" key="2">
    <source>
        <dbReference type="ARBA" id="ARBA00022801"/>
    </source>
</evidence>
<reference evidence="7 8" key="1">
    <citation type="submission" date="2023-03" db="EMBL/GenBank/DDBJ databases">
        <title>Bacillus Genome Sequencing.</title>
        <authorList>
            <person name="Dunlap C."/>
        </authorList>
    </citation>
    <scope>NUCLEOTIDE SEQUENCE [LARGE SCALE GENOMIC DNA]</scope>
    <source>
        <strain evidence="7 8">B-23453</strain>
    </source>
</reference>
<feature type="domain" description="Helicase C-terminal" evidence="6">
    <location>
        <begin position="363"/>
        <end position="512"/>
    </location>
</feature>
<dbReference type="SMART" id="SM00490">
    <property type="entry name" value="HELICc"/>
    <property type="match status" value="1"/>
</dbReference>
<dbReference type="SMART" id="SM00487">
    <property type="entry name" value="DEXDc"/>
    <property type="match status" value="1"/>
</dbReference>
<dbReference type="InterPro" id="IPR014001">
    <property type="entry name" value="Helicase_ATP-bd"/>
</dbReference>
<keyword evidence="8" id="KW-1185">Reference proteome</keyword>
<dbReference type="Gene3D" id="3.40.50.300">
    <property type="entry name" value="P-loop containing nucleotide triphosphate hydrolases"/>
    <property type="match status" value="1"/>
</dbReference>
<dbReference type="InterPro" id="IPR049730">
    <property type="entry name" value="SNF2/RAD54-like_C"/>
</dbReference>
<dbReference type="Proteomes" id="UP001341444">
    <property type="component" value="Unassembled WGS sequence"/>
</dbReference>
<dbReference type="InterPro" id="IPR038718">
    <property type="entry name" value="SNF2-like_sf"/>
</dbReference>
<dbReference type="Gene3D" id="3.40.50.10810">
    <property type="entry name" value="Tandem AAA-ATPase domain"/>
    <property type="match status" value="1"/>
</dbReference>
<dbReference type="InterPro" id="IPR057342">
    <property type="entry name" value="DEXDc_RapA"/>
</dbReference>
<protein>
    <submittedName>
        <fullName evidence="7">SNF2-related protein</fullName>
    </submittedName>
</protein>
<dbReference type="PANTHER" id="PTHR10799">
    <property type="entry name" value="SNF2/RAD54 HELICASE FAMILY"/>
    <property type="match status" value="1"/>
</dbReference>
<keyword evidence="4" id="KW-0067">ATP-binding</keyword>
<keyword evidence="3" id="KW-0347">Helicase</keyword>
<comment type="caution">
    <text evidence="7">The sequence shown here is derived from an EMBL/GenBank/DDBJ whole genome shotgun (WGS) entry which is preliminary data.</text>
</comment>
<evidence type="ECO:0000256" key="3">
    <source>
        <dbReference type="ARBA" id="ARBA00022806"/>
    </source>
</evidence>
<feature type="domain" description="Helicase ATP-binding" evidence="5">
    <location>
        <begin position="70"/>
        <end position="224"/>
    </location>
</feature>
<evidence type="ECO:0000313" key="7">
    <source>
        <dbReference type="EMBL" id="MED1205151.1"/>
    </source>
</evidence>
<dbReference type="PROSITE" id="PS51192">
    <property type="entry name" value="HELICASE_ATP_BIND_1"/>
    <property type="match status" value="1"/>
</dbReference>
<organism evidence="7 8">
    <name type="scientific">Heyndrickxia acidicola</name>
    <dbReference type="NCBI Taxonomy" id="209389"/>
    <lineage>
        <taxon>Bacteria</taxon>
        <taxon>Bacillati</taxon>
        <taxon>Bacillota</taxon>
        <taxon>Bacilli</taxon>
        <taxon>Bacillales</taxon>
        <taxon>Bacillaceae</taxon>
        <taxon>Heyndrickxia</taxon>
    </lineage>
</organism>
<evidence type="ECO:0000259" key="6">
    <source>
        <dbReference type="PROSITE" id="PS51194"/>
    </source>
</evidence>
<keyword evidence="1" id="KW-0547">Nucleotide-binding</keyword>
<dbReference type="InterPro" id="IPR000330">
    <property type="entry name" value="SNF2_N"/>
</dbReference>
<keyword evidence="2" id="KW-0378">Hydrolase</keyword>
<evidence type="ECO:0000256" key="4">
    <source>
        <dbReference type="ARBA" id="ARBA00022840"/>
    </source>
</evidence>
<proteinExistence type="predicted"/>
<dbReference type="Pfam" id="PF00271">
    <property type="entry name" value="Helicase_C"/>
    <property type="match status" value="1"/>
</dbReference>
<dbReference type="CDD" id="cd18793">
    <property type="entry name" value="SF2_C_SNF"/>
    <property type="match status" value="1"/>
</dbReference>
<accession>A0ABU6MKD3</accession>
<sequence length="568" mass="65991">MDISINFDQSWGEELLQRFQNDGPWGNWELYKLAIEMEKHHIIPEFEGLQAPKHLSGLKPLPHQLEVAKQVVENMNGKAILADEVGLGKTIEAGLILKEYMIRGLVKKVLILVPASLVSQWAFELNTKFYIPAIAQKKSYVWEQCDCVVSSIDTAKRSPHREIIYEQNYDLVIIDEAHKLKNHKTKNYEFVQNLKKKFCLLLTATPIQNRIDEIFHLVSLLKPGHLGNESFFMDKYKKGDRSINEDEHLRHLVNKVMIRNRRADTGIEWTKRHVQTVLIDFSKEERALYDALQILRDSESPAANAGFSLMTLQREACSSREAVYYTLKNMLKKQEAPSPAYEEKIAFLIKKIEDITKNSKAEKTLELIKNINDKVIIFTEYRATQLYLQWFLRQNGINSVPFRGGFKRGKKDWMRELFQKHVQVLIATEAGGEGINLQFCHHMINFDLPWNPMRLEQRIGRVHRLGQTEDVHIYNFATKHTVEDHILKLLYEKIHLFERVIGELDDILTKLDFGKLEDHLLDIFKHSKTEGEMKIKMDNLTEMIQFAESLEQGMEEDYRAAGGNSSIS</sequence>
<dbReference type="RefSeq" id="WP_066262219.1">
    <property type="nucleotide sequence ID" value="NZ_JARMAB010000030.1"/>
</dbReference>
<dbReference type="Pfam" id="PF00176">
    <property type="entry name" value="SNF2-rel_dom"/>
    <property type="match status" value="1"/>
</dbReference>
<dbReference type="InterPro" id="IPR027417">
    <property type="entry name" value="P-loop_NTPase"/>
</dbReference>
<dbReference type="InterPro" id="IPR001650">
    <property type="entry name" value="Helicase_C-like"/>
</dbReference>
<dbReference type="EMBL" id="JARMAB010000030">
    <property type="protein sequence ID" value="MED1205151.1"/>
    <property type="molecule type" value="Genomic_DNA"/>
</dbReference>
<gene>
    <name evidence="7" type="ORF">P4T90_19060</name>
</gene>
<evidence type="ECO:0000313" key="8">
    <source>
        <dbReference type="Proteomes" id="UP001341444"/>
    </source>
</evidence>
<dbReference type="SUPFAM" id="SSF52540">
    <property type="entry name" value="P-loop containing nucleoside triphosphate hydrolases"/>
    <property type="match status" value="2"/>
</dbReference>